<dbReference type="InterPro" id="IPR020904">
    <property type="entry name" value="Sc_DH/Rdtase_CS"/>
</dbReference>
<evidence type="ECO:0008006" key="4">
    <source>
        <dbReference type="Google" id="ProtNLM"/>
    </source>
</evidence>
<dbReference type="GO" id="GO:0016020">
    <property type="term" value="C:membrane"/>
    <property type="evidence" value="ECO:0007669"/>
    <property type="project" value="TreeGrafter"/>
</dbReference>
<dbReference type="SUPFAM" id="SSF51735">
    <property type="entry name" value="NAD(P)-binding Rossmann-fold domains"/>
    <property type="match status" value="1"/>
</dbReference>
<dbReference type="EMBL" id="LAZR01000025">
    <property type="protein sequence ID" value="KKO03715.1"/>
    <property type="molecule type" value="Genomic_DNA"/>
</dbReference>
<reference evidence="3" key="1">
    <citation type="journal article" date="2015" name="Nature">
        <title>Complex archaea that bridge the gap between prokaryotes and eukaryotes.</title>
        <authorList>
            <person name="Spang A."/>
            <person name="Saw J.H."/>
            <person name="Jorgensen S.L."/>
            <person name="Zaremba-Niedzwiedzka K."/>
            <person name="Martijn J."/>
            <person name="Lind A.E."/>
            <person name="van Eijk R."/>
            <person name="Schleper C."/>
            <person name="Guy L."/>
            <person name="Ettema T.J."/>
        </authorList>
    </citation>
    <scope>NUCLEOTIDE SEQUENCE</scope>
</reference>
<dbReference type="PRINTS" id="PR00081">
    <property type="entry name" value="GDHRDH"/>
</dbReference>
<gene>
    <name evidence="3" type="ORF">LCGC14_0091420</name>
</gene>
<dbReference type="PANTHER" id="PTHR44196">
    <property type="entry name" value="DEHYDROGENASE/REDUCTASE SDR FAMILY MEMBER 7B"/>
    <property type="match status" value="1"/>
</dbReference>
<dbReference type="Pfam" id="PF00106">
    <property type="entry name" value="adh_short"/>
    <property type="match status" value="1"/>
</dbReference>
<comment type="caution">
    <text evidence="3">The sequence shown here is derived from an EMBL/GenBank/DDBJ whole genome shotgun (WGS) entry which is preliminary data.</text>
</comment>
<organism evidence="3">
    <name type="scientific">marine sediment metagenome</name>
    <dbReference type="NCBI Taxonomy" id="412755"/>
    <lineage>
        <taxon>unclassified sequences</taxon>
        <taxon>metagenomes</taxon>
        <taxon>ecological metagenomes</taxon>
    </lineage>
</organism>
<dbReference type="AlphaFoldDB" id="A0A0F9VI27"/>
<accession>A0A0F9VI27</accession>
<evidence type="ECO:0000256" key="2">
    <source>
        <dbReference type="ARBA" id="ARBA00023002"/>
    </source>
</evidence>
<proteinExistence type="inferred from homology"/>
<dbReference type="PROSITE" id="PS00061">
    <property type="entry name" value="ADH_SHORT"/>
    <property type="match status" value="1"/>
</dbReference>
<sequence length="261" mass="28466">MSQAAGRQSIFITGAASGMGRETARLFNEKGWFIGAFDVNQAGLDALQAELGADNCVTQTLDVSDKAQFDAAVATFSAATGGRMDILFNNAGIIMRGFFDEMSFEDQLKIINVNVIGVMNGTHSALPLLKETPNALCFNTSSSSATMGMPLIAVYSASKHAVKGLTEAWSNEFKRYDIRCADALPGLIRTGMTSDEFLEKAPTKGPFRLIEAVEVAKVVWASYHDEKKLHWYIPEELAELDKAASNDPELLRDKLARNMEL</sequence>
<dbReference type="PRINTS" id="PR00080">
    <property type="entry name" value="SDRFAMILY"/>
</dbReference>
<keyword evidence="2" id="KW-0560">Oxidoreductase</keyword>
<dbReference type="PANTHER" id="PTHR44196:SF3">
    <property type="entry name" value="SHORT CHAIN DEHYDROGENASE FAMILY PROTEIN"/>
    <property type="match status" value="1"/>
</dbReference>
<dbReference type="InterPro" id="IPR036291">
    <property type="entry name" value="NAD(P)-bd_dom_sf"/>
</dbReference>
<dbReference type="GO" id="GO:0016491">
    <property type="term" value="F:oxidoreductase activity"/>
    <property type="evidence" value="ECO:0007669"/>
    <property type="project" value="UniProtKB-KW"/>
</dbReference>
<dbReference type="InterPro" id="IPR002347">
    <property type="entry name" value="SDR_fam"/>
</dbReference>
<name>A0A0F9VI27_9ZZZZ</name>
<comment type="similarity">
    <text evidence="1">Belongs to the short-chain dehydrogenases/reductases (SDR) family.</text>
</comment>
<dbReference type="NCBIfam" id="NF006123">
    <property type="entry name" value="PRK08267.1"/>
    <property type="match status" value="1"/>
</dbReference>
<protein>
    <recommendedName>
        <fullName evidence="4">Short-chain dehydrogenase/reductase SDR</fullName>
    </recommendedName>
</protein>
<evidence type="ECO:0000256" key="1">
    <source>
        <dbReference type="ARBA" id="ARBA00006484"/>
    </source>
</evidence>
<evidence type="ECO:0000313" key="3">
    <source>
        <dbReference type="EMBL" id="KKO03715.1"/>
    </source>
</evidence>
<dbReference type="Gene3D" id="3.40.50.720">
    <property type="entry name" value="NAD(P)-binding Rossmann-like Domain"/>
    <property type="match status" value="1"/>
</dbReference>